<dbReference type="CDD" id="cd19365">
    <property type="entry name" value="TenA_C-like"/>
    <property type="match status" value="1"/>
</dbReference>
<comment type="pathway">
    <text evidence="4">Cofactor biosynthesis; thiamine diphosphate biosynthesis; 4-amino-2-methyl-5-diphosphomethylpyrimidine from 5-amino-1-(5-phospho-D-ribosyl)imidazole: step 3/3.</text>
</comment>
<dbReference type="Gene3D" id="3.40.1190.20">
    <property type="match status" value="1"/>
</dbReference>
<name>A0ABV4UTE1_9MICC</name>
<comment type="catalytic activity">
    <reaction evidence="2">
        <text>4-amino-2-methyl-5-(phosphooxymethyl)pyrimidine + ATP = 4-amino-2-methyl-5-(diphosphooxymethyl)pyrimidine + ADP</text>
        <dbReference type="Rhea" id="RHEA:19893"/>
        <dbReference type="ChEBI" id="CHEBI:30616"/>
        <dbReference type="ChEBI" id="CHEBI:57841"/>
        <dbReference type="ChEBI" id="CHEBI:58354"/>
        <dbReference type="ChEBI" id="CHEBI:456216"/>
        <dbReference type="EC" id="2.7.4.7"/>
    </reaction>
</comment>
<sequence>MSAVPNILSIAGSDPSGGAGIQADLKSIAACGGYGMAAITALTAQNTRGVTGVHIPPAEFLSAQLAAISEDVRVDAVKIGMLGTAGAIRAVTGWLRTLPRVPVVLDPVMVATSGDRLLAADADAALRALLRMVDVVTPNLAELAVLAGEPTAPSWERALTQARAVAAEYGVLVLAKGGHLADRRGGCPDALVDSRGVVLEVVADWANTRNTHGTGCSLSSALATLYARTGSWPDALRLGKAWLGRALADADALDVGSDAGHGPVHHFAGLWAGERPPSPAALVDTWWDAIAGVREDIDALAFVRGLKDGTLARADFEHYLRQDALYLRTYAQALSRASALAPDAGQQRFWASAAAGCLEEELQLHRTRLGSGPPPEPSATTAAYLNHLTASGRTYPVLVAAILPCFWLYQDTGSRLAAAHRDGHPYADWLAAYSSVEFDRATREAVAVVQKVALRAREDEVADMRRAFVESARHELLFFAQTEADGDPGGSGAAFGSPRWAVARAE</sequence>
<dbReference type="InterPro" id="IPR029056">
    <property type="entry name" value="Ribokinase-like"/>
</dbReference>
<evidence type="ECO:0000313" key="9">
    <source>
        <dbReference type="Proteomes" id="UP001575652"/>
    </source>
</evidence>
<dbReference type="Pfam" id="PF08543">
    <property type="entry name" value="Phos_pyr_kin"/>
    <property type="match status" value="1"/>
</dbReference>
<evidence type="ECO:0000256" key="3">
    <source>
        <dbReference type="ARBA" id="ARBA00003848"/>
    </source>
</evidence>
<protein>
    <submittedName>
        <fullName evidence="8">Bifunctional hydroxymethylpyrimidine kinase/phosphomethylpyrimidine kinase</fullName>
        <ecNumber evidence="8">2.7.1.49</ecNumber>
        <ecNumber evidence="8">2.7.4.7</ecNumber>
    </submittedName>
</protein>
<dbReference type="EC" id="2.7.4.7" evidence="8"/>
<feature type="domain" description="Pyridoxamine kinase/Phosphomethylpyrimidine kinase" evidence="7">
    <location>
        <begin position="14"/>
        <end position="265"/>
    </location>
</feature>
<dbReference type="EMBL" id="JBHDLJ010000019">
    <property type="protein sequence ID" value="MFB0836186.1"/>
    <property type="molecule type" value="Genomic_DNA"/>
</dbReference>
<dbReference type="EC" id="2.7.1.49" evidence="8"/>
<dbReference type="Gene3D" id="1.20.910.10">
    <property type="entry name" value="Heme oxygenase-like"/>
    <property type="match status" value="1"/>
</dbReference>
<evidence type="ECO:0000313" key="8">
    <source>
        <dbReference type="EMBL" id="MFB0836186.1"/>
    </source>
</evidence>
<dbReference type="InterPro" id="IPR016084">
    <property type="entry name" value="Haem_Oase-like_multi-hlx"/>
</dbReference>
<dbReference type="InterPro" id="IPR004399">
    <property type="entry name" value="HMP/HMP-P_kinase_dom"/>
</dbReference>
<evidence type="ECO:0000259" key="6">
    <source>
        <dbReference type="Pfam" id="PF03070"/>
    </source>
</evidence>
<dbReference type="SUPFAM" id="SSF53613">
    <property type="entry name" value="Ribokinase-like"/>
    <property type="match status" value="1"/>
</dbReference>
<reference evidence="8 9" key="1">
    <citation type="submission" date="2024-09" db="EMBL/GenBank/DDBJ databases">
        <authorList>
            <person name="Salinas-Garcia M.A."/>
            <person name="Prieme A."/>
        </authorList>
    </citation>
    <scope>NUCLEOTIDE SEQUENCE [LARGE SCALE GENOMIC DNA]</scope>
    <source>
        <strain evidence="8 9">DSM 21081</strain>
    </source>
</reference>
<comment type="function">
    <text evidence="3">Catalyzes the phosphorylation of hydroxymethylpyrimidine phosphate (HMP-P) to HMP-PP, and of HMP to HMP-P.</text>
</comment>
<evidence type="ECO:0000259" key="7">
    <source>
        <dbReference type="Pfam" id="PF08543"/>
    </source>
</evidence>
<dbReference type="Proteomes" id="UP001575652">
    <property type="component" value="Unassembled WGS sequence"/>
</dbReference>
<evidence type="ECO:0000256" key="4">
    <source>
        <dbReference type="ARBA" id="ARBA00004769"/>
    </source>
</evidence>
<dbReference type="Pfam" id="PF03070">
    <property type="entry name" value="TENA_THI-4"/>
    <property type="match status" value="1"/>
</dbReference>
<dbReference type="PANTHER" id="PTHR20858:SF17">
    <property type="entry name" value="HYDROXYMETHYLPYRIMIDINE_PHOSPHOMETHYLPYRIMIDINE KINASE THI20-RELATED"/>
    <property type="match status" value="1"/>
</dbReference>
<evidence type="ECO:0000256" key="2">
    <source>
        <dbReference type="ARBA" id="ARBA00000565"/>
    </source>
</evidence>
<dbReference type="PANTHER" id="PTHR20858">
    <property type="entry name" value="PHOSPHOMETHYLPYRIMIDINE KINASE"/>
    <property type="match status" value="1"/>
</dbReference>
<evidence type="ECO:0000256" key="5">
    <source>
        <dbReference type="ARBA" id="ARBA00022977"/>
    </source>
</evidence>
<proteinExistence type="predicted"/>
<dbReference type="GO" id="GO:0008972">
    <property type="term" value="F:phosphomethylpyrimidine kinase activity"/>
    <property type="evidence" value="ECO:0007669"/>
    <property type="project" value="UniProtKB-EC"/>
</dbReference>
<gene>
    <name evidence="8" type="primary">thiD</name>
    <name evidence="8" type="ORF">ACETWP_16475</name>
</gene>
<keyword evidence="9" id="KW-1185">Reference proteome</keyword>
<dbReference type="CDD" id="cd01169">
    <property type="entry name" value="HMPP_kinase"/>
    <property type="match status" value="1"/>
</dbReference>
<accession>A0ABV4UTE1</accession>
<keyword evidence="5" id="KW-0784">Thiamine biosynthesis</keyword>
<comment type="catalytic activity">
    <reaction evidence="1">
        <text>4-amino-5-hydroxymethyl-2-methylpyrimidine + ATP = 4-amino-2-methyl-5-(phosphooxymethyl)pyrimidine + ADP + H(+)</text>
        <dbReference type="Rhea" id="RHEA:23096"/>
        <dbReference type="ChEBI" id="CHEBI:15378"/>
        <dbReference type="ChEBI" id="CHEBI:16892"/>
        <dbReference type="ChEBI" id="CHEBI:30616"/>
        <dbReference type="ChEBI" id="CHEBI:58354"/>
        <dbReference type="ChEBI" id="CHEBI:456216"/>
        <dbReference type="EC" id="2.7.1.49"/>
    </reaction>
</comment>
<organism evidence="8 9">
    <name type="scientific">Arthrobacter halodurans</name>
    <dbReference type="NCBI Taxonomy" id="516699"/>
    <lineage>
        <taxon>Bacteria</taxon>
        <taxon>Bacillati</taxon>
        <taxon>Actinomycetota</taxon>
        <taxon>Actinomycetes</taxon>
        <taxon>Micrococcales</taxon>
        <taxon>Micrococcaceae</taxon>
        <taxon>Arthrobacter</taxon>
    </lineage>
</organism>
<dbReference type="GO" id="GO:0008902">
    <property type="term" value="F:hydroxymethylpyrimidine kinase activity"/>
    <property type="evidence" value="ECO:0007669"/>
    <property type="project" value="UniProtKB-EC"/>
</dbReference>
<keyword evidence="8" id="KW-0808">Transferase</keyword>
<keyword evidence="8" id="KW-0418">Kinase</keyword>
<comment type="caution">
    <text evidence="8">The sequence shown here is derived from an EMBL/GenBank/DDBJ whole genome shotgun (WGS) entry which is preliminary data.</text>
</comment>
<dbReference type="SUPFAM" id="SSF48613">
    <property type="entry name" value="Heme oxygenase-like"/>
    <property type="match status" value="1"/>
</dbReference>
<feature type="domain" description="Thiaminase-2/PQQC" evidence="6">
    <location>
        <begin position="302"/>
        <end position="481"/>
    </location>
</feature>
<dbReference type="InterPro" id="IPR004305">
    <property type="entry name" value="Thiaminase-2/PQQC"/>
</dbReference>
<dbReference type="NCBIfam" id="TIGR00097">
    <property type="entry name" value="HMP-P_kinase"/>
    <property type="match status" value="1"/>
</dbReference>
<dbReference type="RefSeq" id="WP_373973361.1">
    <property type="nucleotide sequence ID" value="NZ_JBHDLJ010000019.1"/>
</dbReference>
<dbReference type="InterPro" id="IPR013749">
    <property type="entry name" value="PM/HMP-P_kinase-1"/>
</dbReference>
<evidence type="ECO:0000256" key="1">
    <source>
        <dbReference type="ARBA" id="ARBA00000151"/>
    </source>
</evidence>